<comment type="subcellular location">
    <subcellularLocation>
        <location evidence="2">Cell membrane</location>
        <topology evidence="2">Multi-pass membrane protein</topology>
    </subcellularLocation>
</comment>
<dbReference type="InterPro" id="IPR011577">
    <property type="entry name" value="Cyt_b561_bac/Ni-Hgenase"/>
</dbReference>
<evidence type="ECO:0000256" key="10">
    <source>
        <dbReference type="ARBA" id="ARBA00023004"/>
    </source>
</evidence>
<keyword evidence="6 13" id="KW-0812">Transmembrane</keyword>
<comment type="similarity">
    <text evidence="12">Belongs to the cytochrome b561 family.</text>
</comment>
<keyword evidence="9 13" id="KW-1133">Transmembrane helix</keyword>
<evidence type="ECO:0000256" key="12">
    <source>
        <dbReference type="ARBA" id="ARBA00037975"/>
    </source>
</evidence>
<evidence type="ECO:0000256" key="3">
    <source>
        <dbReference type="ARBA" id="ARBA00022448"/>
    </source>
</evidence>
<feature type="transmembrane region" description="Helical" evidence="13">
    <location>
        <begin position="12"/>
        <end position="37"/>
    </location>
</feature>
<comment type="caution">
    <text evidence="15">The sequence shown here is derived from an EMBL/GenBank/DDBJ whole genome shotgun (WGS) entry which is preliminary data.</text>
</comment>
<keyword evidence="8" id="KW-0249">Electron transport</keyword>
<dbReference type="EMBL" id="JAJISC010000002">
    <property type="protein sequence ID" value="MCS2608584.1"/>
    <property type="molecule type" value="Genomic_DNA"/>
</dbReference>
<feature type="domain" description="Cytochrome b561 bacterial/Ni-hydrogenase" evidence="14">
    <location>
        <begin position="10"/>
        <end position="181"/>
    </location>
</feature>
<keyword evidence="10" id="KW-0408">Iron</keyword>
<dbReference type="PANTHER" id="PTHR30529">
    <property type="entry name" value="CYTOCHROME B561"/>
    <property type="match status" value="1"/>
</dbReference>
<evidence type="ECO:0000256" key="1">
    <source>
        <dbReference type="ARBA" id="ARBA00001970"/>
    </source>
</evidence>
<evidence type="ECO:0000256" key="7">
    <source>
        <dbReference type="ARBA" id="ARBA00022723"/>
    </source>
</evidence>
<keyword evidence="16" id="KW-1185">Reference proteome</keyword>
<evidence type="ECO:0000313" key="16">
    <source>
        <dbReference type="Proteomes" id="UP001165542"/>
    </source>
</evidence>
<sequence length="185" mass="20746">MHELDHYIYPHRVLHWLVAVGVLLALASGLTIGFMGFERVYALLGNAGTNVFYAGHKTLGVLLLLLMTLRIVTRVAFVVPDHDPPLSAFERVLSTAVHHLLYACLVIMPILGWLATASGGYPVEFFTWHLPGLIGEHPALSETLYAWHARVGWAIVVLVVLHLCGALYHWRIKRDQVMTRMSLFD</sequence>
<comment type="cofactor">
    <cofactor evidence="1">
        <name>heme b</name>
        <dbReference type="ChEBI" id="CHEBI:60344"/>
    </cofactor>
</comment>
<feature type="transmembrane region" description="Helical" evidence="13">
    <location>
        <begin position="100"/>
        <end position="121"/>
    </location>
</feature>
<keyword evidence="5" id="KW-0349">Heme</keyword>
<evidence type="ECO:0000256" key="13">
    <source>
        <dbReference type="SAM" id="Phobius"/>
    </source>
</evidence>
<gene>
    <name evidence="15" type="ORF">LLY24_04520</name>
</gene>
<evidence type="ECO:0000256" key="11">
    <source>
        <dbReference type="ARBA" id="ARBA00023136"/>
    </source>
</evidence>
<dbReference type="InterPro" id="IPR052168">
    <property type="entry name" value="Cytochrome_b561_oxidase"/>
</dbReference>
<dbReference type="Proteomes" id="UP001165542">
    <property type="component" value="Unassembled WGS sequence"/>
</dbReference>
<dbReference type="RefSeq" id="WP_259035094.1">
    <property type="nucleotide sequence ID" value="NZ_JAJISC010000002.1"/>
</dbReference>
<keyword evidence="7" id="KW-0479">Metal-binding</keyword>
<keyword evidence="4" id="KW-1003">Cell membrane</keyword>
<dbReference type="Gene3D" id="1.20.950.20">
    <property type="entry name" value="Transmembrane di-heme cytochromes, Chain C"/>
    <property type="match status" value="1"/>
</dbReference>
<dbReference type="Pfam" id="PF01292">
    <property type="entry name" value="Ni_hydr_CYTB"/>
    <property type="match status" value="1"/>
</dbReference>
<feature type="transmembrane region" description="Helical" evidence="13">
    <location>
        <begin position="151"/>
        <end position="170"/>
    </location>
</feature>
<proteinExistence type="inferred from homology"/>
<evidence type="ECO:0000256" key="6">
    <source>
        <dbReference type="ARBA" id="ARBA00022692"/>
    </source>
</evidence>
<evidence type="ECO:0000259" key="14">
    <source>
        <dbReference type="Pfam" id="PF01292"/>
    </source>
</evidence>
<dbReference type="PANTHER" id="PTHR30529:SF1">
    <property type="entry name" value="CYTOCHROME B561 HOMOLOG 2"/>
    <property type="match status" value="1"/>
</dbReference>
<evidence type="ECO:0000256" key="5">
    <source>
        <dbReference type="ARBA" id="ARBA00022617"/>
    </source>
</evidence>
<evidence type="ECO:0000256" key="8">
    <source>
        <dbReference type="ARBA" id="ARBA00022982"/>
    </source>
</evidence>
<reference evidence="15" key="1">
    <citation type="submission" date="2021-11" db="EMBL/GenBank/DDBJ databases">
        <title>Halomonas sp., isolated from a coastal aquaculture zone in Dongshan Bay.</title>
        <authorList>
            <person name="Lin W."/>
        </authorList>
    </citation>
    <scope>NUCLEOTIDE SEQUENCE</scope>
    <source>
        <strain evidence="15">Yzlin-01</strain>
    </source>
</reference>
<evidence type="ECO:0000256" key="2">
    <source>
        <dbReference type="ARBA" id="ARBA00004651"/>
    </source>
</evidence>
<evidence type="ECO:0000256" key="9">
    <source>
        <dbReference type="ARBA" id="ARBA00022989"/>
    </source>
</evidence>
<evidence type="ECO:0000313" key="15">
    <source>
        <dbReference type="EMBL" id="MCS2608584.1"/>
    </source>
</evidence>
<organism evidence="15 16">
    <name type="scientific">Halomonas dongshanensis</name>
    <dbReference type="NCBI Taxonomy" id="2890835"/>
    <lineage>
        <taxon>Bacteria</taxon>
        <taxon>Pseudomonadati</taxon>
        <taxon>Pseudomonadota</taxon>
        <taxon>Gammaproteobacteria</taxon>
        <taxon>Oceanospirillales</taxon>
        <taxon>Halomonadaceae</taxon>
        <taxon>Halomonas</taxon>
    </lineage>
</organism>
<dbReference type="SUPFAM" id="SSF81342">
    <property type="entry name" value="Transmembrane di-heme cytochromes"/>
    <property type="match status" value="1"/>
</dbReference>
<evidence type="ECO:0000256" key="4">
    <source>
        <dbReference type="ARBA" id="ARBA00022475"/>
    </source>
</evidence>
<keyword evidence="11 13" id="KW-0472">Membrane</keyword>
<name>A0ABT2ED37_9GAMM</name>
<accession>A0ABT2ED37</accession>
<protein>
    <submittedName>
        <fullName evidence="15">Cytochrome b/b6 domain-containing protein</fullName>
    </submittedName>
</protein>
<feature type="transmembrane region" description="Helical" evidence="13">
    <location>
        <begin position="57"/>
        <end position="79"/>
    </location>
</feature>
<dbReference type="InterPro" id="IPR016174">
    <property type="entry name" value="Di-haem_cyt_TM"/>
</dbReference>
<keyword evidence="3" id="KW-0813">Transport</keyword>